<name>A0A1H7UVD7_9ACTN</name>
<feature type="compositionally biased region" description="Low complexity" evidence="3">
    <location>
        <begin position="147"/>
        <end position="157"/>
    </location>
</feature>
<evidence type="ECO:0000256" key="3">
    <source>
        <dbReference type="SAM" id="MobiDB-lite"/>
    </source>
</evidence>
<proteinExistence type="predicted"/>
<dbReference type="InterPro" id="IPR012340">
    <property type="entry name" value="NA-bd_OB-fold"/>
</dbReference>
<dbReference type="OrthoDB" id="5186768at2"/>
<dbReference type="Gene3D" id="2.40.50.140">
    <property type="entry name" value="Nucleic acid-binding proteins"/>
    <property type="match status" value="1"/>
</dbReference>
<accession>A0A1H7UVD7</accession>
<evidence type="ECO:0000256" key="2">
    <source>
        <dbReference type="PROSITE-ProRule" id="PRU00252"/>
    </source>
</evidence>
<gene>
    <name evidence="4" type="ORF">SAMN05660976_03976</name>
</gene>
<reference evidence="4 5" key="1">
    <citation type="submission" date="2016-10" db="EMBL/GenBank/DDBJ databases">
        <authorList>
            <person name="de Groot N.N."/>
        </authorList>
    </citation>
    <scope>NUCLEOTIDE SEQUENCE [LARGE SCALE GENOMIC DNA]</scope>
    <source>
        <strain evidence="4 5">DSM 43357</strain>
    </source>
</reference>
<dbReference type="GO" id="GO:0003697">
    <property type="term" value="F:single-stranded DNA binding"/>
    <property type="evidence" value="ECO:0007669"/>
    <property type="project" value="InterPro"/>
</dbReference>
<dbReference type="AlphaFoldDB" id="A0A1H7UVD7"/>
<dbReference type="Pfam" id="PF00436">
    <property type="entry name" value="SSB"/>
    <property type="match status" value="1"/>
</dbReference>
<evidence type="ECO:0000313" key="5">
    <source>
        <dbReference type="Proteomes" id="UP000198953"/>
    </source>
</evidence>
<sequence length="203" mass="21284">MDRNEVVLVGRLSAAAEEQVMPSGDTVTKWRVIVRRRWAGQRPGKRGGSLADSIPCVTFDAATAEIVRGLKPRDRLEVKGSVRCRVYGPPGAKMFRYEVEARSAAPLPPAPPEATEQEPSQEVGDAPSRTAHRELDGQGAPLPAAPPETAEQEPSQEVGGGLLRHVPGGLGGRGVLLPPSPLQATEKGPVQATGDAPSPVGAT</sequence>
<dbReference type="PROSITE" id="PS50935">
    <property type="entry name" value="SSB"/>
    <property type="match status" value="1"/>
</dbReference>
<feature type="compositionally biased region" description="Low complexity" evidence="3">
    <location>
        <begin position="113"/>
        <end position="122"/>
    </location>
</feature>
<dbReference type="SUPFAM" id="SSF50249">
    <property type="entry name" value="Nucleic acid-binding proteins"/>
    <property type="match status" value="1"/>
</dbReference>
<evidence type="ECO:0000256" key="1">
    <source>
        <dbReference type="ARBA" id="ARBA00023125"/>
    </source>
</evidence>
<keyword evidence="1 2" id="KW-0238">DNA-binding</keyword>
<dbReference type="InterPro" id="IPR000424">
    <property type="entry name" value="Primosome_PriB/ssb"/>
</dbReference>
<dbReference type="STRING" id="46177.SAMN05660976_03976"/>
<dbReference type="RefSeq" id="WP_091101992.1">
    <property type="nucleotide sequence ID" value="NZ_FOBF01000008.1"/>
</dbReference>
<feature type="region of interest" description="Disordered" evidence="3">
    <location>
        <begin position="103"/>
        <end position="203"/>
    </location>
</feature>
<keyword evidence="5" id="KW-1185">Reference proteome</keyword>
<dbReference type="EMBL" id="FOBF01000008">
    <property type="protein sequence ID" value="SEM00901.1"/>
    <property type="molecule type" value="Genomic_DNA"/>
</dbReference>
<feature type="compositionally biased region" description="Gly residues" evidence="3">
    <location>
        <begin position="158"/>
        <end position="174"/>
    </location>
</feature>
<organism evidence="4 5">
    <name type="scientific">Nonomuraea pusilla</name>
    <dbReference type="NCBI Taxonomy" id="46177"/>
    <lineage>
        <taxon>Bacteria</taxon>
        <taxon>Bacillati</taxon>
        <taxon>Actinomycetota</taxon>
        <taxon>Actinomycetes</taxon>
        <taxon>Streptosporangiales</taxon>
        <taxon>Streptosporangiaceae</taxon>
        <taxon>Nonomuraea</taxon>
    </lineage>
</organism>
<protein>
    <submittedName>
        <fullName evidence="4">Single-stranded DNA-binding protein</fullName>
    </submittedName>
</protein>
<evidence type="ECO:0000313" key="4">
    <source>
        <dbReference type="EMBL" id="SEM00901.1"/>
    </source>
</evidence>
<dbReference type="Proteomes" id="UP000198953">
    <property type="component" value="Unassembled WGS sequence"/>
</dbReference>